<evidence type="ECO:0000313" key="2">
    <source>
        <dbReference type="EMBL" id="MDT3329146.1"/>
    </source>
</evidence>
<dbReference type="Pfam" id="PF08240">
    <property type="entry name" value="ADH_N"/>
    <property type="match status" value="1"/>
</dbReference>
<keyword evidence="3" id="KW-1185">Reference proteome</keyword>
<name>A0ABU3GGZ1_9MICO</name>
<dbReference type="RefSeq" id="WP_311868139.1">
    <property type="nucleotide sequence ID" value="NZ_JAUZVT010000001.1"/>
</dbReference>
<comment type="caution">
    <text evidence="2">The sequence shown here is derived from an EMBL/GenBank/DDBJ whole genome shotgun (WGS) entry which is preliminary data.</text>
</comment>
<organism evidence="2 3">
    <name type="scientific">Microbacterium aquilitoris</name>
    <dbReference type="NCBI Taxonomy" id="3067307"/>
    <lineage>
        <taxon>Bacteria</taxon>
        <taxon>Bacillati</taxon>
        <taxon>Actinomycetota</taxon>
        <taxon>Actinomycetes</taxon>
        <taxon>Micrococcales</taxon>
        <taxon>Microbacteriaceae</taxon>
        <taxon>Microbacterium</taxon>
    </lineage>
</organism>
<dbReference type="EMBL" id="JAUZVT010000001">
    <property type="protein sequence ID" value="MDT3329146.1"/>
    <property type="molecule type" value="Genomic_DNA"/>
</dbReference>
<dbReference type="SUPFAM" id="SSF50129">
    <property type="entry name" value="GroES-like"/>
    <property type="match status" value="1"/>
</dbReference>
<sequence>MKTMRFFETGDPSVLTLDDIETPTPAAGQVLLRVAGAGVNPADNGIRFGRLPIPITLPHTPGYDVSGIVISVGDGVADVAVGDEVVGFLPMTDDGAAAEYVIAPAEALVSAPTSIALADAAGLPSVALTAWQALFEYADLHAGQRIVITGAGGVVGLHAVRLAKRAGAHVIATATGRSRAAVADAGADQVIDHTTTSAASVVDEPVDVVLNLAPISAEEFVALAARVRDGGVVVSTTAWMATPSDEARGVRGVTVFVRSDRDQLAELVRLVDSGELRVDIAERIPLAALPEVHARLEAGQVHGKIVVTPTA</sequence>
<dbReference type="Gene3D" id="3.40.50.720">
    <property type="entry name" value="NAD(P)-binding Rossmann-like Domain"/>
    <property type="match status" value="1"/>
</dbReference>
<protein>
    <submittedName>
        <fullName evidence="2">NADP-dependent oxidoreductase</fullName>
        <ecNumber evidence="2">1.-.-.-</ecNumber>
    </submittedName>
</protein>
<dbReference type="Pfam" id="PF13602">
    <property type="entry name" value="ADH_zinc_N_2"/>
    <property type="match status" value="1"/>
</dbReference>
<dbReference type="PANTHER" id="PTHR44013">
    <property type="entry name" value="ZINC-TYPE ALCOHOL DEHYDROGENASE-LIKE PROTEIN C16A3.02C"/>
    <property type="match status" value="1"/>
</dbReference>
<dbReference type="CDD" id="cd05289">
    <property type="entry name" value="MDR_like_2"/>
    <property type="match status" value="1"/>
</dbReference>
<dbReference type="SUPFAM" id="SSF51735">
    <property type="entry name" value="NAD(P)-binding Rossmann-fold domains"/>
    <property type="match status" value="1"/>
</dbReference>
<dbReference type="Proteomes" id="UP001262835">
    <property type="component" value="Unassembled WGS sequence"/>
</dbReference>
<feature type="domain" description="Enoyl reductase (ER)" evidence="1">
    <location>
        <begin position="10"/>
        <end position="307"/>
    </location>
</feature>
<evidence type="ECO:0000259" key="1">
    <source>
        <dbReference type="SMART" id="SM00829"/>
    </source>
</evidence>
<dbReference type="InterPro" id="IPR052733">
    <property type="entry name" value="Chloroplast_QOR"/>
</dbReference>
<dbReference type="SMART" id="SM00829">
    <property type="entry name" value="PKS_ER"/>
    <property type="match status" value="1"/>
</dbReference>
<dbReference type="InterPro" id="IPR011032">
    <property type="entry name" value="GroES-like_sf"/>
</dbReference>
<dbReference type="InterPro" id="IPR013154">
    <property type="entry name" value="ADH-like_N"/>
</dbReference>
<accession>A0ABU3GGZ1</accession>
<dbReference type="GO" id="GO:0016491">
    <property type="term" value="F:oxidoreductase activity"/>
    <property type="evidence" value="ECO:0007669"/>
    <property type="project" value="UniProtKB-KW"/>
</dbReference>
<gene>
    <name evidence="2" type="ORF">Q9S78_00555</name>
</gene>
<dbReference type="InterPro" id="IPR020843">
    <property type="entry name" value="ER"/>
</dbReference>
<proteinExistence type="predicted"/>
<reference evidence="2 3" key="1">
    <citation type="submission" date="2023-08" db="EMBL/GenBank/DDBJ databases">
        <title>Microbacterium aquilitoris sp. nov. and Microbacterium gwkjibeachense sp. nov., isolated from beach.</title>
        <authorList>
            <person name="Lee S.D."/>
            <person name="Yang H."/>
            <person name="Kim I."/>
        </authorList>
    </citation>
    <scope>NUCLEOTIDE SEQUENCE [LARGE SCALE GENOMIC DNA]</scope>
    <source>
        <strain evidence="2 3">KSW-18</strain>
    </source>
</reference>
<dbReference type="PANTHER" id="PTHR44013:SF1">
    <property type="entry name" value="ZINC-TYPE ALCOHOL DEHYDROGENASE-LIKE PROTEIN C16A3.02C"/>
    <property type="match status" value="1"/>
</dbReference>
<dbReference type="Gene3D" id="3.90.180.10">
    <property type="entry name" value="Medium-chain alcohol dehydrogenases, catalytic domain"/>
    <property type="match status" value="1"/>
</dbReference>
<keyword evidence="2" id="KW-0560">Oxidoreductase</keyword>
<evidence type="ECO:0000313" key="3">
    <source>
        <dbReference type="Proteomes" id="UP001262835"/>
    </source>
</evidence>
<dbReference type="InterPro" id="IPR036291">
    <property type="entry name" value="NAD(P)-bd_dom_sf"/>
</dbReference>
<dbReference type="EC" id="1.-.-.-" evidence="2"/>